<dbReference type="Pfam" id="PF12680">
    <property type="entry name" value="SnoaL_2"/>
    <property type="match status" value="1"/>
</dbReference>
<dbReference type="InterPro" id="IPR037401">
    <property type="entry name" value="SnoaL-like"/>
</dbReference>
<dbReference type="Proteomes" id="UP000548476">
    <property type="component" value="Unassembled WGS sequence"/>
</dbReference>
<feature type="domain" description="SnoaL-like" evidence="1">
    <location>
        <begin position="15"/>
        <end position="96"/>
    </location>
</feature>
<dbReference type="RefSeq" id="WP_184789834.1">
    <property type="nucleotide sequence ID" value="NZ_BONT01000072.1"/>
</dbReference>
<dbReference type="InterPro" id="IPR032710">
    <property type="entry name" value="NTF2-like_dom_sf"/>
</dbReference>
<dbReference type="SUPFAM" id="SSF54427">
    <property type="entry name" value="NTF2-like"/>
    <property type="match status" value="1"/>
</dbReference>
<keyword evidence="2" id="KW-0413">Isomerase</keyword>
<proteinExistence type="predicted"/>
<protein>
    <submittedName>
        <fullName evidence="2">Ketosteroid isomerase-like protein</fullName>
    </submittedName>
</protein>
<dbReference type="Gene3D" id="3.10.450.50">
    <property type="match status" value="1"/>
</dbReference>
<gene>
    <name evidence="2" type="ORF">HNR73_004866</name>
</gene>
<evidence type="ECO:0000313" key="3">
    <source>
        <dbReference type="Proteomes" id="UP000548476"/>
    </source>
</evidence>
<comment type="caution">
    <text evidence="2">The sequence shown here is derived from an EMBL/GenBank/DDBJ whole genome shotgun (WGS) entry which is preliminary data.</text>
</comment>
<evidence type="ECO:0000259" key="1">
    <source>
        <dbReference type="Pfam" id="PF12680"/>
    </source>
</evidence>
<name>A0A841FQ85_9ACTN</name>
<sequence>MTAPEKARTPEDLARLWFEHATARDADGLASLYEAAAVLELPGGELAGGRAAIRAYYAGFLASEPALVRGRTRKAVRKGNLALTSTRLEGGTVSAEVARRQPDGAWLWVLDAPDLTTG</sequence>
<keyword evidence="3" id="KW-1185">Reference proteome</keyword>
<reference evidence="2 3" key="1">
    <citation type="submission" date="2020-08" db="EMBL/GenBank/DDBJ databases">
        <title>Genomic Encyclopedia of Type Strains, Phase IV (KMG-IV): sequencing the most valuable type-strain genomes for metagenomic binning, comparative biology and taxonomic classification.</title>
        <authorList>
            <person name="Goeker M."/>
        </authorList>
    </citation>
    <scope>NUCLEOTIDE SEQUENCE [LARGE SCALE GENOMIC DNA]</scope>
    <source>
        <strain evidence="2 3">YIM 65646</strain>
    </source>
</reference>
<evidence type="ECO:0000313" key="2">
    <source>
        <dbReference type="EMBL" id="MBB6036993.1"/>
    </source>
</evidence>
<accession>A0A841FQ85</accession>
<organism evidence="2 3">
    <name type="scientific">Phytomonospora endophytica</name>
    <dbReference type="NCBI Taxonomy" id="714109"/>
    <lineage>
        <taxon>Bacteria</taxon>
        <taxon>Bacillati</taxon>
        <taxon>Actinomycetota</taxon>
        <taxon>Actinomycetes</taxon>
        <taxon>Micromonosporales</taxon>
        <taxon>Micromonosporaceae</taxon>
        <taxon>Phytomonospora</taxon>
    </lineage>
</organism>
<dbReference type="EMBL" id="JACHGT010000011">
    <property type="protein sequence ID" value="MBB6036993.1"/>
    <property type="molecule type" value="Genomic_DNA"/>
</dbReference>
<dbReference type="GO" id="GO:0016853">
    <property type="term" value="F:isomerase activity"/>
    <property type="evidence" value="ECO:0007669"/>
    <property type="project" value="UniProtKB-KW"/>
</dbReference>
<dbReference type="AlphaFoldDB" id="A0A841FQ85"/>